<feature type="domain" description="HTH marR-type" evidence="1">
    <location>
        <begin position="45"/>
        <end position="176"/>
    </location>
</feature>
<dbReference type="PANTHER" id="PTHR33164:SF105">
    <property type="entry name" value="TRANSCRIPTIONAL REPRESSOR PROTEIN-RELATED"/>
    <property type="match status" value="1"/>
</dbReference>
<sequence length="178" mass="19947">MFVDDATGRRMQLLFRADRVAASQLQPPRHELYWGYIPPIDMIHTPCACTRIRRAARALTEVYDDALLPLGLKVTQFSLLRTIARLGTPSLTQLAGEMALDRSTLGRNVGVLQRKGLVRLSEGEDLREHTVSLSPQACRLLEQAAPLWQQVQRRVEHALGAQGVAVLFDALARLEELR</sequence>
<keyword evidence="3" id="KW-1185">Reference proteome</keyword>
<dbReference type="Pfam" id="PF12802">
    <property type="entry name" value="MarR_2"/>
    <property type="match status" value="1"/>
</dbReference>
<reference evidence="2 3" key="1">
    <citation type="submission" date="2020-08" db="EMBL/GenBank/DDBJ databases">
        <title>Genomic Encyclopedia of Type Strains, Phase IV (KMG-V): Genome sequencing to study the core and pangenomes of soil and plant-associated prokaryotes.</title>
        <authorList>
            <person name="Whitman W."/>
        </authorList>
    </citation>
    <scope>NUCLEOTIDE SEQUENCE [LARGE SCALE GENOMIC DNA]</scope>
    <source>
        <strain evidence="2 3">SLV-2362</strain>
    </source>
</reference>
<dbReference type="InterPro" id="IPR036388">
    <property type="entry name" value="WH-like_DNA-bd_sf"/>
</dbReference>
<dbReference type="GO" id="GO:0006950">
    <property type="term" value="P:response to stress"/>
    <property type="evidence" value="ECO:0007669"/>
    <property type="project" value="TreeGrafter"/>
</dbReference>
<protein>
    <submittedName>
        <fullName evidence="2">DNA-binding MarR family transcriptional regulator</fullName>
    </submittedName>
</protein>
<proteinExistence type="predicted"/>
<dbReference type="SUPFAM" id="SSF46785">
    <property type="entry name" value="Winged helix' DNA-binding domain"/>
    <property type="match status" value="1"/>
</dbReference>
<keyword evidence="2" id="KW-0238">DNA-binding</keyword>
<dbReference type="AlphaFoldDB" id="A0A7W4VAC4"/>
<evidence type="ECO:0000259" key="1">
    <source>
        <dbReference type="PROSITE" id="PS50995"/>
    </source>
</evidence>
<dbReference type="Proteomes" id="UP000578036">
    <property type="component" value="Unassembled WGS sequence"/>
</dbReference>
<dbReference type="EMBL" id="JACHWF010000003">
    <property type="protein sequence ID" value="MBB3007969.1"/>
    <property type="molecule type" value="Genomic_DNA"/>
</dbReference>
<accession>A0A7W4VAC4</accession>
<dbReference type="Gene3D" id="1.10.10.10">
    <property type="entry name" value="Winged helix-like DNA-binding domain superfamily/Winged helix DNA-binding domain"/>
    <property type="match status" value="1"/>
</dbReference>
<dbReference type="GO" id="GO:0003677">
    <property type="term" value="F:DNA binding"/>
    <property type="evidence" value="ECO:0007669"/>
    <property type="project" value="UniProtKB-KW"/>
</dbReference>
<evidence type="ECO:0000313" key="3">
    <source>
        <dbReference type="Proteomes" id="UP000578036"/>
    </source>
</evidence>
<dbReference type="PANTHER" id="PTHR33164">
    <property type="entry name" value="TRANSCRIPTIONAL REGULATOR, MARR FAMILY"/>
    <property type="match status" value="1"/>
</dbReference>
<dbReference type="SMART" id="SM00347">
    <property type="entry name" value="HTH_MARR"/>
    <property type="match status" value="1"/>
</dbReference>
<organism evidence="2 3">
    <name type="scientific">Cupriavidus alkaliphilus</name>
    <dbReference type="NCBI Taxonomy" id="942866"/>
    <lineage>
        <taxon>Bacteria</taxon>
        <taxon>Pseudomonadati</taxon>
        <taxon>Pseudomonadota</taxon>
        <taxon>Betaproteobacteria</taxon>
        <taxon>Burkholderiales</taxon>
        <taxon>Burkholderiaceae</taxon>
        <taxon>Cupriavidus</taxon>
    </lineage>
</organism>
<comment type="caution">
    <text evidence="2">The sequence shown here is derived from an EMBL/GenBank/DDBJ whole genome shotgun (WGS) entry which is preliminary data.</text>
</comment>
<evidence type="ECO:0000313" key="2">
    <source>
        <dbReference type="EMBL" id="MBB3007969.1"/>
    </source>
</evidence>
<dbReference type="RefSeq" id="WP_221221460.1">
    <property type="nucleotide sequence ID" value="NZ_JACHWF010000003.1"/>
</dbReference>
<dbReference type="InterPro" id="IPR036390">
    <property type="entry name" value="WH_DNA-bd_sf"/>
</dbReference>
<dbReference type="PROSITE" id="PS50995">
    <property type="entry name" value="HTH_MARR_2"/>
    <property type="match status" value="1"/>
</dbReference>
<name>A0A7W4VAC4_9BURK</name>
<dbReference type="InterPro" id="IPR039422">
    <property type="entry name" value="MarR/SlyA-like"/>
</dbReference>
<dbReference type="GO" id="GO:0003700">
    <property type="term" value="F:DNA-binding transcription factor activity"/>
    <property type="evidence" value="ECO:0007669"/>
    <property type="project" value="InterPro"/>
</dbReference>
<dbReference type="InterPro" id="IPR000835">
    <property type="entry name" value="HTH_MarR-typ"/>
</dbReference>
<gene>
    <name evidence="2" type="ORF">FHX61_002622</name>
</gene>